<keyword evidence="16" id="KW-1185">Reference proteome</keyword>
<keyword evidence="7 9" id="KW-0807">Transducer</keyword>
<dbReference type="InterPro" id="IPR033479">
    <property type="entry name" value="dCache_1"/>
</dbReference>
<dbReference type="GO" id="GO:0005886">
    <property type="term" value="C:plasma membrane"/>
    <property type="evidence" value="ECO:0007669"/>
    <property type="project" value="UniProtKB-SubCell"/>
</dbReference>
<dbReference type="SMART" id="SM00304">
    <property type="entry name" value="HAMP"/>
    <property type="match status" value="3"/>
</dbReference>
<evidence type="ECO:0000256" key="5">
    <source>
        <dbReference type="ARBA" id="ARBA00022989"/>
    </source>
</evidence>
<feature type="transmembrane region" description="Helical" evidence="10">
    <location>
        <begin position="268"/>
        <end position="291"/>
    </location>
</feature>
<dbReference type="PANTHER" id="PTHR32089:SF117">
    <property type="entry name" value="METHYL ACCEPTING SENSORY TRANSDUCER WITH CACHE_1 SMALL MOLECULE BINDING DOMAIN"/>
    <property type="match status" value="1"/>
</dbReference>
<dbReference type="Gene3D" id="3.30.450.20">
    <property type="entry name" value="PAS domain"/>
    <property type="match status" value="2"/>
</dbReference>
<dbReference type="CDD" id="cd06225">
    <property type="entry name" value="HAMP"/>
    <property type="match status" value="1"/>
</dbReference>
<evidence type="ECO:0000313" key="16">
    <source>
        <dbReference type="Proteomes" id="UP001221566"/>
    </source>
</evidence>
<organism evidence="14 15">
    <name type="scientific">Vogesella indigofera</name>
    <name type="common">Pseudomonas indigofera</name>
    <dbReference type="NCBI Taxonomy" id="45465"/>
    <lineage>
        <taxon>Bacteria</taxon>
        <taxon>Pseudomonadati</taxon>
        <taxon>Pseudomonadota</taxon>
        <taxon>Betaproteobacteria</taxon>
        <taxon>Neisseriales</taxon>
        <taxon>Chromobacteriaceae</taxon>
        <taxon>Vogesella</taxon>
    </lineage>
</organism>
<keyword evidence="6 10" id="KW-0472">Membrane</keyword>
<protein>
    <submittedName>
        <fullName evidence="13">Methyl-accepting chemotaxis protein</fullName>
    </submittedName>
    <submittedName>
        <fullName evidence="14">Methyl-accepting chemotaxis sensory transducer with Cache sensor</fullName>
    </submittedName>
</protein>
<evidence type="ECO:0000256" key="3">
    <source>
        <dbReference type="ARBA" id="ARBA00022500"/>
    </source>
</evidence>
<feature type="domain" description="HAMP" evidence="12">
    <location>
        <begin position="292"/>
        <end position="346"/>
    </location>
</feature>
<evidence type="ECO:0000259" key="12">
    <source>
        <dbReference type="PROSITE" id="PS50885"/>
    </source>
</evidence>
<dbReference type="AlphaFoldDB" id="A0A495B993"/>
<keyword evidence="4 10" id="KW-0812">Transmembrane</keyword>
<dbReference type="RefSeq" id="WP_238377249.1">
    <property type="nucleotide sequence ID" value="NZ_JAQQKY010000005.1"/>
</dbReference>
<comment type="caution">
    <text evidence="14">The sequence shown here is derived from an EMBL/GenBank/DDBJ whole genome shotgun (WGS) entry which is preliminary data.</text>
</comment>
<evidence type="ECO:0000256" key="9">
    <source>
        <dbReference type="PROSITE-ProRule" id="PRU00284"/>
    </source>
</evidence>
<dbReference type="Pfam" id="PF00672">
    <property type="entry name" value="HAMP"/>
    <property type="match status" value="1"/>
</dbReference>
<dbReference type="InterPro" id="IPR029151">
    <property type="entry name" value="Sensor-like_sf"/>
</dbReference>
<dbReference type="Proteomes" id="UP000279384">
    <property type="component" value="Unassembled WGS sequence"/>
</dbReference>
<gene>
    <name evidence="14" type="ORF">C8E02_2660</name>
    <name evidence="13" type="ORF">PQU93_09720</name>
</gene>
<evidence type="ECO:0000256" key="8">
    <source>
        <dbReference type="ARBA" id="ARBA00029447"/>
    </source>
</evidence>
<dbReference type="SUPFAM" id="SSF58104">
    <property type="entry name" value="Methyl-accepting chemotaxis protein (MCP) signaling domain"/>
    <property type="match status" value="1"/>
</dbReference>
<keyword evidence="5 10" id="KW-1133">Transmembrane helix</keyword>
<sequence length="623" mass="66078">MMSLRTRLMAFVLLVLTVLAVMFCAVAYWKMSDALSSAIRNEINQAANSKASFVAEWVSTRQKIVASALPRFGTGELQPVLDQARDAGGFDDMYIGQPDKTMTQFTGAPKVPEGYDPTGRPWYLAAKDATGPIASPPYIDAATKRPIITFAQARKDGGQLVAVAGGDVTLQRVVDEVVAAKLPGDGYAFLVTGDGTVIAHPEKESGLKKIGEVVAGYDMNAVNKDGQIVDVSINGDATLTALYPVGKTGWFLGVMVPVAAAMAPVTQLLMVMVGLLVIGLVVSGIFAYVGVARMLSGLSVLRNAMREVASGHGDLTKTLPVGNRDEVGQIAEAFNQFVAKLREMFLTVRDESDSLARDAADLNRVAEQIAQDSRVQSSELSSTAATIEQITVSINHIADHVGETEVLVSRSRDNSLDSHRAMAEVAREVESIVGAVSSLQGVMSNLSGQSEQIKGIVGVIRDIADQTNMLALNAAIEAARAGEQGRGFAVVADEVRKLAERTASATVQIAELIDTVIQKTGEAINHADATNAKVETGVTLSREAASKVELIKGNAEEISTRMGEITSSTAEQGIATNEMARSAERVNSMAQQTDSSLQEALATIQVLASRGDQLKALVSQFRL</sequence>
<dbReference type="FunFam" id="1.10.287.950:FF:000001">
    <property type="entry name" value="Methyl-accepting chemotaxis sensory transducer"/>
    <property type="match status" value="1"/>
</dbReference>
<dbReference type="PROSITE" id="PS50885">
    <property type="entry name" value="HAMP"/>
    <property type="match status" value="1"/>
</dbReference>
<dbReference type="Gene3D" id="1.10.287.950">
    <property type="entry name" value="Methyl-accepting chemotaxis protein"/>
    <property type="match status" value="1"/>
</dbReference>
<dbReference type="PANTHER" id="PTHR32089">
    <property type="entry name" value="METHYL-ACCEPTING CHEMOTAXIS PROTEIN MCPB"/>
    <property type="match status" value="1"/>
</dbReference>
<evidence type="ECO:0000256" key="2">
    <source>
        <dbReference type="ARBA" id="ARBA00022475"/>
    </source>
</evidence>
<name>A0A495B993_VOGIN</name>
<evidence type="ECO:0000313" key="15">
    <source>
        <dbReference type="Proteomes" id="UP000279384"/>
    </source>
</evidence>
<dbReference type="Proteomes" id="UP001221566">
    <property type="component" value="Unassembled WGS sequence"/>
</dbReference>
<evidence type="ECO:0000256" key="1">
    <source>
        <dbReference type="ARBA" id="ARBA00004651"/>
    </source>
</evidence>
<evidence type="ECO:0000256" key="10">
    <source>
        <dbReference type="SAM" id="Phobius"/>
    </source>
</evidence>
<evidence type="ECO:0000256" key="7">
    <source>
        <dbReference type="ARBA" id="ARBA00023224"/>
    </source>
</evidence>
<dbReference type="InterPro" id="IPR004089">
    <property type="entry name" value="MCPsignal_dom"/>
</dbReference>
<dbReference type="Pfam" id="PF02743">
    <property type="entry name" value="dCache_1"/>
    <property type="match status" value="1"/>
</dbReference>
<keyword evidence="2" id="KW-1003">Cell membrane</keyword>
<proteinExistence type="inferred from homology"/>
<dbReference type="PROSITE" id="PS50111">
    <property type="entry name" value="CHEMOTAXIS_TRANSDUC_2"/>
    <property type="match status" value="1"/>
</dbReference>
<dbReference type="InterPro" id="IPR003660">
    <property type="entry name" value="HAMP_dom"/>
</dbReference>
<dbReference type="SUPFAM" id="SSF103190">
    <property type="entry name" value="Sensory domain-like"/>
    <property type="match status" value="1"/>
</dbReference>
<dbReference type="GO" id="GO:0006935">
    <property type="term" value="P:chemotaxis"/>
    <property type="evidence" value="ECO:0007669"/>
    <property type="project" value="UniProtKB-KW"/>
</dbReference>
<evidence type="ECO:0000259" key="11">
    <source>
        <dbReference type="PROSITE" id="PS50111"/>
    </source>
</evidence>
<dbReference type="CDD" id="cd12912">
    <property type="entry name" value="PDC2_MCP_like"/>
    <property type="match status" value="1"/>
</dbReference>
<keyword evidence="3" id="KW-0145">Chemotaxis</keyword>
<comment type="subcellular location">
    <subcellularLocation>
        <location evidence="1">Cell membrane</location>
        <topology evidence="1">Multi-pass membrane protein</topology>
    </subcellularLocation>
</comment>
<dbReference type="SMART" id="SM00283">
    <property type="entry name" value="MA"/>
    <property type="match status" value="1"/>
</dbReference>
<dbReference type="CDD" id="cd11386">
    <property type="entry name" value="MCP_signal"/>
    <property type="match status" value="1"/>
</dbReference>
<evidence type="ECO:0000256" key="4">
    <source>
        <dbReference type="ARBA" id="ARBA00022692"/>
    </source>
</evidence>
<dbReference type="CDD" id="cd12913">
    <property type="entry name" value="PDC1_MCP_like"/>
    <property type="match status" value="1"/>
</dbReference>
<evidence type="ECO:0000313" key="13">
    <source>
        <dbReference type="EMBL" id="MDC7691059.1"/>
    </source>
</evidence>
<dbReference type="EMBL" id="JAQQKY010000005">
    <property type="protein sequence ID" value="MDC7691059.1"/>
    <property type="molecule type" value="Genomic_DNA"/>
</dbReference>
<dbReference type="GO" id="GO:0007165">
    <property type="term" value="P:signal transduction"/>
    <property type="evidence" value="ECO:0007669"/>
    <property type="project" value="UniProtKB-KW"/>
</dbReference>
<dbReference type="EMBL" id="RBID01000016">
    <property type="protein sequence ID" value="RKQ57200.1"/>
    <property type="molecule type" value="Genomic_DNA"/>
</dbReference>
<accession>A0A495B993</accession>
<reference evidence="14 15" key="1">
    <citation type="submission" date="2018-10" db="EMBL/GenBank/DDBJ databases">
        <title>Genomic Encyclopedia of Type Strains, Phase IV (KMG-IV): sequencing the most valuable type-strain genomes for metagenomic binning, comparative biology and taxonomic classification.</title>
        <authorList>
            <person name="Goeker M."/>
        </authorList>
    </citation>
    <scope>NUCLEOTIDE SEQUENCE [LARGE SCALE GENOMIC DNA]</scope>
    <source>
        <strain evidence="14 15">DSM 3303</strain>
    </source>
</reference>
<feature type="domain" description="Methyl-accepting transducer" evidence="11">
    <location>
        <begin position="351"/>
        <end position="587"/>
    </location>
</feature>
<comment type="similarity">
    <text evidence="8">Belongs to the methyl-accepting chemotaxis (MCP) protein family.</text>
</comment>
<evidence type="ECO:0000256" key="6">
    <source>
        <dbReference type="ARBA" id="ARBA00023136"/>
    </source>
</evidence>
<dbReference type="Pfam" id="PF00015">
    <property type="entry name" value="MCPsignal"/>
    <property type="match status" value="1"/>
</dbReference>
<evidence type="ECO:0000313" key="14">
    <source>
        <dbReference type="EMBL" id="RKQ57200.1"/>
    </source>
</evidence>
<reference evidence="13 16" key="2">
    <citation type="submission" date="2023-01" db="EMBL/GenBank/DDBJ databases">
        <title>Novel species of the genus Vogesella isolated from rivers.</title>
        <authorList>
            <person name="Lu H."/>
        </authorList>
    </citation>
    <scope>NUCLEOTIDE SEQUENCE [LARGE SCALE GENOMIC DNA]</scope>
    <source>
        <strain evidence="13 16">SH7W</strain>
    </source>
</reference>